<dbReference type="SUPFAM" id="SSF55205">
    <property type="entry name" value="EPT/RTPC-like"/>
    <property type="match status" value="1"/>
</dbReference>
<name>A0A6P6YBT0_DERPT</name>
<evidence type="ECO:0000256" key="6">
    <source>
        <dbReference type="ARBA" id="ARBA00022448"/>
    </source>
</evidence>
<evidence type="ECO:0000256" key="9">
    <source>
        <dbReference type="ARBA" id="ARBA00022927"/>
    </source>
</evidence>
<feature type="compositionally biased region" description="Basic residues" evidence="12">
    <location>
        <begin position="1072"/>
        <end position="1081"/>
    </location>
</feature>
<dbReference type="InterPro" id="IPR016024">
    <property type="entry name" value="ARM-type_fold"/>
</dbReference>
<feature type="compositionally biased region" description="Acidic residues" evidence="12">
    <location>
        <begin position="1024"/>
        <end position="1035"/>
    </location>
</feature>
<comment type="subcellular location">
    <subcellularLocation>
        <location evidence="1">Endomembrane system</location>
    </subcellularLocation>
    <subcellularLocation>
        <location evidence="2">Nucleus</location>
        <location evidence="2">Nucleolus</location>
    </subcellularLocation>
</comment>
<keyword evidence="6" id="KW-0813">Transport</keyword>
<dbReference type="InterPro" id="IPR037136">
    <property type="entry name" value="RNA3'_phos_cyclase_dom_sf"/>
</dbReference>
<evidence type="ECO:0000256" key="10">
    <source>
        <dbReference type="ARBA" id="ARBA00023136"/>
    </source>
</evidence>
<dbReference type="GO" id="GO:0006623">
    <property type="term" value="P:protein targeting to vacuole"/>
    <property type="evidence" value="ECO:0007669"/>
    <property type="project" value="TreeGrafter"/>
</dbReference>
<comment type="similarity">
    <text evidence="3">Belongs to the adaptor complexes large subunit family.</text>
</comment>
<sequence>MDFLEFQGSNCLRQRIILATLTRRKIIIDQIRERNSSEYGVQKYEISLLKLIEKITNGSSILIDKNGTRITYKPGILSGGSIEHWCCLERSIGYYLEVLIPLAPYCKIPVEACLHGITNDTIDPSVDAIRHSSIPLLKQFFNVFDEQQLELKIISRGLRPGGGGIVSFKCPIRKVLKPVHLMMPGKVKRIRGIAFATRVSPQIANRMVDTAKGMLLKFITDIYIYTDHLKGKNSGKSPGFGLSLVAETTEGVFYVGEAMSRPAASESGSGSDVSIPEDVARLAASNLFNDIYRGGTINTINQGIASIFMAFTDRDLSKVIFGPLSPYTIQLLRHLKTFTSLRKVKGNFDRIFDKTLTDLVRGIRNNKENETKYIQQCIEEIKEELRNDSLFVKANAISKLTYLQMLGYDISWSAFNIIEVMSSTKFSHKRIGYLAASQSFHENTEVMMLTTNMIRKDLNSQNMYDAGCAMSGLACFVTADISRDLANDVMTLLSSTKPYLRKKAILLMYKIFLKFPEALKPAFPRLKEKLEDPDPGVQSAAVNVICELARKNPKNYLSLAPVFFKLMTNSTNNWMLIKIIKLFGALTPLEPRLGKKLIEPLTNLIHSTSAMSLLYECINTVIAVLISISSGLPNHNASIQLCVQKLRILIEDSDQNLKYLGLLAMNKILKTHPKSVQSHKDLVLACLDDKDESIRLRALDLLYGMVTKKNLMEIVQKLVKNVTEGQIGNKFRDELILKLIEICSQNDYQFIVNFEWYLSVLIDLARVDGGTIHGVLIAQQILDVSIRVDAIRSFATEKMYILLENSALFMNNSSVCEVLYAAAWICGEFADHLPDKEKTILNLLSIDNFQPHIIAVFIQNASKIFAKLAADPDYNNSSSKIYNLCSQIEEKIKPYLKNQNLEIQERATTLSEIIAIVKSMKNENISKQQVDKTNLLMNDSNEHSDAMTNGDDETNDGSNVSNVMINLQSFYYAYPLNPVAAKAQRKVPIPIGLDLDTPFDLPESEDESDDYGDDYEKVIHLVDDEQQNDIGESSDELNKRQEKNNNENELLRRFEQENNPNYLKTTKSSKPMAKKSKRKTKRQNENFYENNENEDSDKNEIFSQELSSTKQNASIPGLISSEKYLLQMKKTDNVKKDDGKYKKKTTKKKNTKVNTNNEDNEDEEENDNKISIRALEMPEGVDLNDNDEDDDDSFKQASDPHKALAKVNLDDVINDLNKMRQKTAIDSKIPETKEKTGKKKKSGKKVVKTSVVNDLITGKKVVKVAKSEKAGKKNDDPIIKLKDNSPVKMKPKKSNKVKKIADSKNRDEYEETLDKI</sequence>
<dbReference type="SUPFAM" id="SSF48371">
    <property type="entry name" value="ARM repeat"/>
    <property type="match status" value="1"/>
</dbReference>
<dbReference type="PANTHER" id="PTHR22781:SF12">
    <property type="entry name" value="AP-3 COMPLEX SUBUNIT DELTA-1"/>
    <property type="match status" value="1"/>
</dbReference>
<dbReference type="Gene3D" id="3.65.10.20">
    <property type="entry name" value="RNA 3'-terminal phosphate cyclase domain"/>
    <property type="match status" value="1"/>
</dbReference>
<dbReference type="PROSITE" id="PS01287">
    <property type="entry name" value="RTC"/>
    <property type="match status" value="1"/>
</dbReference>
<dbReference type="InParanoid" id="A0A6P6YBT0"/>
<feature type="compositionally biased region" description="Basic residues" evidence="12">
    <location>
        <begin position="1236"/>
        <end position="1247"/>
    </location>
</feature>
<keyword evidence="14" id="KW-1185">Reference proteome</keyword>
<dbReference type="GO" id="GO:0030123">
    <property type="term" value="C:AP-3 adaptor complex"/>
    <property type="evidence" value="ECO:0007669"/>
    <property type="project" value="InterPro"/>
</dbReference>
<accession>A0A6P6YBT0</accession>
<dbReference type="Pfam" id="PF01137">
    <property type="entry name" value="RTC"/>
    <property type="match status" value="1"/>
</dbReference>
<evidence type="ECO:0000256" key="5">
    <source>
        <dbReference type="ARBA" id="ARBA00015717"/>
    </source>
</evidence>
<evidence type="ECO:0000256" key="2">
    <source>
        <dbReference type="ARBA" id="ARBA00004604"/>
    </source>
</evidence>
<evidence type="ECO:0000313" key="15">
    <source>
        <dbReference type="RefSeq" id="XP_027202740.1"/>
    </source>
</evidence>
<dbReference type="InterPro" id="IPR011989">
    <property type="entry name" value="ARM-like"/>
</dbReference>
<dbReference type="Pfam" id="PF01602">
    <property type="entry name" value="Adaptin_N"/>
    <property type="match status" value="1"/>
</dbReference>
<keyword evidence="9" id="KW-0653">Protein transport</keyword>
<evidence type="ECO:0000256" key="11">
    <source>
        <dbReference type="ARBA" id="ARBA00023242"/>
    </source>
</evidence>
<keyword evidence="10" id="KW-0472">Membrane</keyword>
<dbReference type="Pfam" id="PF06375">
    <property type="entry name" value="AP3D1"/>
    <property type="match status" value="1"/>
</dbReference>
<proteinExistence type="inferred from homology"/>
<dbReference type="GO" id="GO:0043195">
    <property type="term" value="C:terminal bouton"/>
    <property type="evidence" value="ECO:0007669"/>
    <property type="project" value="TreeGrafter"/>
</dbReference>
<dbReference type="GO" id="GO:0005730">
    <property type="term" value="C:nucleolus"/>
    <property type="evidence" value="ECO:0007669"/>
    <property type="project" value="UniProtKB-SubCell"/>
</dbReference>
<dbReference type="InterPro" id="IPR013791">
    <property type="entry name" value="RNA3'-term_phos_cycl_insert"/>
</dbReference>
<comment type="similarity">
    <text evidence="4">Belongs to the RNA 3'-terminal cyclase family. Type 2 subfamily.</text>
</comment>
<dbReference type="GO" id="GO:0042254">
    <property type="term" value="P:ribosome biogenesis"/>
    <property type="evidence" value="ECO:0007669"/>
    <property type="project" value="UniProtKB-KW"/>
</dbReference>
<evidence type="ECO:0000259" key="13">
    <source>
        <dbReference type="SMART" id="SM01354"/>
    </source>
</evidence>
<dbReference type="GO" id="GO:0003824">
    <property type="term" value="F:catalytic activity"/>
    <property type="evidence" value="ECO:0007669"/>
    <property type="project" value="InterPro"/>
</dbReference>
<dbReference type="OrthoDB" id="10264595at2759"/>
<feature type="region of interest" description="Disordered" evidence="12">
    <location>
        <begin position="1133"/>
        <end position="1202"/>
    </location>
</feature>
<protein>
    <recommendedName>
        <fullName evidence="5">AP-3 complex subunit delta</fullName>
    </recommendedName>
</protein>
<dbReference type="CTD" id="44819"/>
<dbReference type="SMART" id="SM01354">
    <property type="entry name" value="BLVR"/>
    <property type="match status" value="1"/>
</dbReference>
<dbReference type="FunFam" id="3.30.360.20:FF:000001">
    <property type="entry name" value="RNA terminal phosphate cyclase-like 1"/>
    <property type="match status" value="1"/>
</dbReference>
<evidence type="ECO:0000313" key="14">
    <source>
        <dbReference type="Proteomes" id="UP000515146"/>
    </source>
</evidence>
<feature type="compositionally biased region" description="Basic and acidic residues" evidence="12">
    <location>
        <begin position="1266"/>
        <end position="1285"/>
    </location>
</feature>
<dbReference type="GO" id="GO:1904115">
    <property type="term" value="C:axon cytoplasm"/>
    <property type="evidence" value="ECO:0007669"/>
    <property type="project" value="GOC"/>
</dbReference>
<feature type="region of interest" description="Disordered" evidence="12">
    <location>
        <begin position="1221"/>
        <end position="1247"/>
    </location>
</feature>
<keyword evidence="8" id="KW-0677">Repeat</keyword>
<evidence type="ECO:0000256" key="4">
    <source>
        <dbReference type="ARBA" id="ARBA00007089"/>
    </source>
</evidence>
<dbReference type="GO" id="GO:0016182">
    <property type="term" value="P:synaptic vesicle budding from endosome"/>
    <property type="evidence" value="ECO:0007669"/>
    <property type="project" value="TreeGrafter"/>
</dbReference>
<dbReference type="GO" id="GO:0048490">
    <property type="term" value="P:anterograde synaptic vesicle transport"/>
    <property type="evidence" value="ECO:0007669"/>
    <property type="project" value="TreeGrafter"/>
</dbReference>
<feature type="compositionally biased region" description="Basic and acidic residues" evidence="12">
    <location>
        <begin position="1036"/>
        <end position="1056"/>
    </location>
</feature>
<dbReference type="InterPro" id="IPR020719">
    <property type="entry name" value="RNA3'_term_phos_cycl-like_CS"/>
</dbReference>
<dbReference type="OMA" id="GQIGNKF"/>
<evidence type="ECO:0000256" key="3">
    <source>
        <dbReference type="ARBA" id="ARBA00006613"/>
    </source>
</evidence>
<feature type="compositionally biased region" description="Basic residues" evidence="12">
    <location>
        <begin position="1289"/>
        <end position="1298"/>
    </location>
</feature>
<evidence type="ECO:0000256" key="8">
    <source>
        <dbReference type="ARBA" id="ARBA00022737"/>
    </source>
</evidence>
<dbReference type="InterPro" id="IPR010474">
    <property type="entry name" value="AP3D_dom_metazoa"/>
</dbReference>
<dbReference type="InterPro" id="IPR017105">
    <property type="entry name" value="AP3_complex_dsu"/>
</dbReference>
<dbReference type="GO" id="GO:0098943">
    <property type="term" value="P:neurotransmitter receptor transport, postsynaptic endosome to lysosome"/>
    <property type="evidence" value="ECO:0007669"/>
    <property type="project" value="TreeGrafter"/>
</dbReference>
<feature type="region of interest" description="Disordered" evidence="12">
    <location>
        <begin position="1266"/>
        <end position="1316"/>
    </location>
</feature>
<organism evidence="14 15">
    <name type="scientific">Dermatophagoides pteronyssinus</name>
    <name type="common">European house dust mite</name>
    <dbReference type="NCBI Taxonomy" id="6956"/>
    <lineage>
        <taxon>Eukaryota</taxon>
        <taxon>Metazoa</taxon>
        <taxon>Ecdysozoa</taxon>
        <taxon>Arthropoda</taxon>
        <taxon>Chelicerata</taxon>
        <taxon>Arachnida</taxon>
        <taxon>Acari</taxon>
        <taxon>Acariformes</taxon>
        <taxon>Sarcoptiformes</taxon>
        <taxon>Astigmata</taxon>
        <taxon>Psoroptidia</taxon>
        <taxon>Analgoidea</taxon>
        <taxon>Pyroglyphidae</taxon>
        <taxon>Dermatophagoidinae</taxon>
        <taxon>Dermatophagoides</taxon>
    </lineage>
</organism>
<dbReference type="Gene3D" id="1.25.10.10">
    <property type="entry name" value="Leucine-rich Repeat Variant"/>
    <property type="match status" value="1"/>
</dbReference>
<keyword evidence="11" id="KW-0539">Nucleus</keyword>
<dbReference type="RefSeq" id="XP_027202740.1">
    <property type="nucleotide sequence ID" value="XM_027346939.1"/>
</dbReference>
<dbReference type="Pfam" id="PF05189">
    <property type="entry name" value="RTC_insert"/>
    <property type="match status" value="1"/>
</dbReference>
<evidence type="ECO:0000256" key="1">
    <source>
        <dbReference type="ARBA" id="ARBA00004308"/>
    </source>
</evidence>
<dbReference type="KEGG" id="dpte:113796634"/>
<evidence type="ECO:0000256" key="7">
    <source>
        <dbReference type="ARBA" id="ARBA00022517"/>
    </source>
</evidence>
<feature type="compositionally biased region" description="Basic and acidic residues" evidence="12">
    <location>
        <begin position="1299"/>
        <end position="1316"/>
    </location>
</feature>
<dbReference type="InterPro" id="IPR016443">
    <property type="entry name" value="RNA3'_term_phos_cyc_type_2"/>
</dbReference>
<feature type="domain" description="AP-3 complex subunit delta" evidence="13">
    <location>
        <begin position="1032"/>
        <end position="1210"/>
    </location>
</feature>
<feature type="compositionally biased region" description="Basic residues" evidence="12">
    <location>
        <begin position="1141"/>
        <end position="1151"/>
    </location>
</feature>
<dbReference type="GO" id="GO:0010008">
    <property type="term" value="C:endosome membrane"/>
    <property type="evidence" value="ECO:0007669"/>
    <property type="project" value="TreeGrafter"/>
</dbReference>
<dbReference type="NCBIfam" id="TIGR03400">
    <property type="entry name" value="18S_RNA_Rcl1p"/>
    <property type="match status" value="1"/>
</dbReference>
<feature type="compositionally biased region" description="Basic and acidic residues" evidence="12">
    <location>
        <begin position="1223"/>
        <end position="1235"/>
    </location>
</feature>
<dbReference type="InterPro" id="IPR002553">
    <property type="entry name" value="Clathrin/coatomer_adapt-like_N"/>
</dbReference>
<keyword evidence="7" id="KW-0690">Ribosome biogenesis</keyword>
<dbReference type="CDD" id="cd00875">
    <property type="entry name" value="RNA_Cyclase_Class_I"/>
    <property type="match status" value="1"/>
</dbReference>
<dbReference type="PANTHER" id="PTHR22781">
    <property type="entry name" value="DELTA ADAPTIN-RELATED"/>
    <property type="match status" value="1"/>
</dbReference>
<dbReference type="FunCoup" id="A0A6P6YBT0">
    <property type="interactions" value="1693"/>
</dbReference>
<dbReference type="GO" id="GO:0006896">
    <property type="term" value="P:Golgi to vacuole transport"/>
    <property type="evidence" value="ECO:0007669"/>
    <property type="project" value="TreeGrafter"/>
</dbReference>
<evidence type="ECO:0000256" key="12">
    <source>
        <dbReference type="SAM" id="MobiDB-lite"/>
    </source>
</evidence>
<feature type="region of interest" description="Disordered" evidence="12">
    <location>
        <begin position="939"/>
        <end position="960"/>
    </location>
</feature>
<feature type="compositionally biased region" description="Acidic residues" evidence="12">
    <location>
        <begin position="1182"/>
        <end position="1192"/>
    </location>
</feature>
<dbReference type="InterPro" id="IPR013792">
    <property type="entry name" value="RNA3'P_cycl/enolpyr_Trfase_a/b"/>
</dbReference>
<dbReference type="InterPro" id="IPR036553">
    <property type="entry name" value="RPTC_insert"/>
</dbReference>
<dbReference type="Proteomes" id="UP000515146">
    <property type="component" value="Unplaced"/>
</dbReference>
<dbReference type="GO" id="GO:0098830">
    <property type="term" value="C:presynaptic endosome"/>
    <property type="evidence" value="ECO:0007669"/>
    <property type="project" value="TreeGrafter"/>
</dbReference>
<dbReference type="Gene3D" id="3.30.360.20">
    <property type="entry name" value="RNA 3'-terminal phosphate cyclase, insert domain"/>
    <property type="match status" value="1"/>
</dbReference>
<dbReference type="GO" id="GO:0048499">
    <property type="term" value="P:synaptic vesicle membrane organization"/>
    <property type="evidence" value="ECO:0007669"/>
    <property type="project" value="TreeGrafter"/>
</dbReference>
<feature type="region of interest" description="Disordered" evidence="12">
    <location>
        <begin position="1023"/>
        <end position="1098"/>
    </location>
</feature>
<dbReference type="InterPro" id="IPR023797">
    <property type="entry name" value="RNA3'_phos_cyclase_dom"/>
</dbReference>
<dbReference type="FunFam" id="1.25.10.10:FF:000251">
    <property type="entry name" value="AP-3 complex subunit delta"/>
    <property type="match status" value="1"/>
</dbReference>
<feature type="compositionally biased region" description="Polar residues" evidence="12">
    <location>
        <begin position="1060"/>
        <end position="1069"/>
    </location>
</feature>
<reference evidence="15" key="1">
    <citation type="submission" date="2025-08" db="UniProtKB">
        <authorList>
            <consortium name="RefSeq"/>
        </authorList>
    </citation>
    <scope>IDENTIFICATION</scope>
    <source>
        <strain evidence="15">Airmid</strain>
    </source>
</reference>
<gene>
    <name evidence="15" type="primary">LOC113796634</name>
</gene>